<dbReference type="Gene3D" id="3.40.50.300">
    <property type="entry name" value="P-loop containing nucleotide triphosphate hydrolases"/>
    <property type="match status" value="1"/>
</dbReference>
<dbReference type="AlphaFoldDB" id="A0A2V1D6T5"/>
<dbReference type="Proteomes" id="UP000244855">
    <property type="component" value="Unassembled WGS sequence"/>
</dbReference>
<evidence type="ECO:0000313" key="2">
    <source>
        <dbReference type="EMBL" id="PVH93771.1"/>
    </source>
</evidence>
<accession>A0A2V1D6T5</accession>
<dbReference type="EMBL" id="KZ805569">
    <property type="protein sequence ID" value="PVH93771.1"/>
    <property type="molecule type" value="Genomic_DNA"/>
</dbReference>
<protein>
    <submittedName>
        <fullName evidence="2">Uncharacterized protein</fullName>
    </submittedName>
</protein>
<gene>
    <name evidence="2" type="ORF">DM02DRAFT_695117</name>
</gene>
<proteinExistence type="predicted"/>
<name>A0A2V1D6T5_9PLEO</name>
<feature type="compositionally biased region" description="Basic and acidic residues" evidence="1">
    <location>
        <begin position="175"/>
        <end position="189"/>
    </location>
</feature>
<sequence>MASRTKNRANASELEQLRTGFVGDTTRVNLAVTRARDALYIIADDEAVFDFCGENGKSSGGYLRRAFYHMTHWCKEQNLVFKPGNDARFLNPVTESINAVHAPRDHTVLSISFANGKAKQSKAEPKGFGDVHDDGDVGDFGGVGDDVSNSVGLDDGDKGWGGGFEACEDNGGDSAKWDKGSRSKREKQGGMEVEDIATGGW</sequence>
<evidence type="ECO:0000313" key="3">
    <source>
        <dbReference type="Proteomes" id="UP000244855"/>
    </source>
</evidence>
<evidence type="ECO:0000256" key="1">
    <source>
        <dbReference type="SAM" id="MobiDB-lite"/>
    </source>
</evidence>
<organism evidence="2 3">
    <name type="scientific">Periconia macrospinosa</name>
    <dbReference type="NCBI Taxonomy" id="97972"/>
    <lineage>
        <taxon>Eukaryota</taxon>
        <taxon>Fungi</taxon>
        <taxon>Dikarya</taxon>
        <taxon>Ascomycota</taxon>
        <taxon>Pezizomycotina</taxon>
        <taxon>Dothideomycetes</taxon>
        <taxon>Pleosporomycetidae</taxon>
        <taxon>Pleosporales</taxon>
        <taxon>Massarineae</taxon>
        <taxon>Periconiaceae</taxon>
        <taxon>Periconia</taxon>
    </lineage>
</organism>
<dbReference type="InterPro" id="IPR027417">
    <property type="entry name" value="P-loop_NTPase"/>
</dbReference>
<keyword evidence="3" id="KW-1185">Reference proteome</keyword>
<feature type="region of interest" description="Disordered" evidence="1">
    <location>
        <begin position="151"/>
        <end position="201"/>
    </location>
</feature>
<reference evidence="2 3" key="1">
    <citation type="journal article" date="2018" name="Sci. Rep.">
        <title>Comparative genomics provides insights into the lifestyle and reveals functional heterogeneity of dark septate endophytic fungi.</title>
        <authorList>
            <person name="Knapp D.G."/>
            <person name="Nemeth J.B."/>
            <person name="Barry K."/>
            <person name="Hainaut M."/>
            <person name="Henrissat B."/>
            <person name="Johnson J."/>
            <person name="Kuo A."/>
            <person name="Lim J.H.P."/>
            <person name="Lipzen A."/>
            <person name="Nolan M."/>
            <person name="Ohm R.A."/>
            <person name="Tamas L."/>
            <person name="Grigoriev I.V."/>
            <person name="Spatafora J.W."/>
            <person name="Nagy L.G."/>
            <person name="Kovacs G.M."/>
        </authorList>
    </citation>
    <scope>NUCLEOTIDE SEQUENCE [LARGE SCALE GENOMIC DNA]</scope>
    <source>
        <strain evidence="2 3">DSE2036</strain>
    </source>
</reference>